<evidence type="ECO:0000313" key="2">
    <source>
        <dbReference type="Proteomes" id="UP000282125"/>
    </source>
</evidence>
<dbReference type="AlphaFoldDB" id="A0A3P3DMC1"/>
<dbReference type="RefSeq" id="WP_124964799.1">
    <property type="nucleotide sequence ID" value="NZ_RRAZ01000012.1"/>
</dbReference>
<sequence>MSKSFTPAAPLTPQELNTILREARAHRARVLAKGVSAIAQRLRALFGAGSRTAGKGQNRAV</sequence>
<evidence type="ECO:0000313" key="1">
    <source>
        <dbReference type="EMBL" id="RRH74752.1"/>
    </source>
</evidence>
<organism evidence="1 2">
    <name type="scientific">Falsigemmobacter faecalis</name>
    <dbReference type="NCBI Taxonomy" id="2488730"/>
    <lineage>
        <taxon>Bacteria</taxon>
        <taxon>Pseudomonadati</taxon>
        <taxon>Pseudomonadota</taxon>
        <taxon>Alphaproteobacteria</taxon>
        <taxon>Rhodobacterales</taxon>
        <taxon>Paracoccaceae</taxon>
        <taxon>Falsigemmobacter</taxon>
    </lineage>
</organism>
<accession>A0A3P3DMC1</accession>
<dbReference type="Proteomes" id="UP000282125">
    <property type="component" value="Unassembled WGS sequence"/>
</dbReference>
<dbReference type="EMBL" id="RRAZ01000012">
    <property type="protein sequence ID" value="RRH74752.1"/>
    <property type="molecule type" value="Genomic_DNA"/>
</dbReference>
<dbReference type="NCBIfam" id="NF046098">
    <property type="entry name" value="RSP_7527_fam"/>
    <property type="match status" value="1"/>
</dbReference>
<comment type="caution">
    <text evidence="1">The sequence shown here is derived from an EMBL/GenBank/DDBJ whole genome shotgun (WGS) entry which is preliminary data.</text>
</comment>
<keyword evidence="2" id="KW-1185">Reference proteome</keyword>
<reference evidence="1 2" key="1">
    <citation type="submission" date="2018-11" db="EMBL/GenBank/DDBJ databases">
        <title>Gemmobacter sp. nov., YIM 102744-1 draft genome.</title>
        <authorList>
            <person name="Li G."/>
            <person name="Jiang Y."/>
        </authorList>
    </citation>
    <scope>NUCLEOTIDE SEQUENCE [LARGE SCALE GENOMIC DNA]</scope>
    <source>
        <strain evidence="1 2">YIM 102744-1</strain>
    </source>
</reference>
<gene>
    <name evidence="1" type="ORF">EG244_09625</name>
</gene>
<proteinExistence type="predicted"/>
<dbReference type="OrthoDB" id="9912428at2"/>
<name>A0A3P3DMC1_9RHOB</name>
<dbReference type="InterPro" id="IPR058227">
    <property type="entry name" value="RSP_7527-like"/>
</dbReference>
<protein>
    <submittedName>
        <fullName evidence="1">Uncharacterized protein</fullName>
    </submittedName>
</protein>